<dbReference type="GO" id="GO:0004418">
    <property type="term" value="F:hydroxymethylbilane synthase activity"/>
    <property type="evidence" value="ECO:0007669"/>
    <property type="project" value="UniProtKB-UniRule"/>
</dbReference>
<dbReference type="EMBL" id="CP066681">
    <property type="protein sequence ID" value="QQG36777.1"/>
    <property type="molecule type" value="Genomic_DNA"/>
</dbReference>
<organism evidence="11 12">
    <name type="scientific">Micavibrio aeruginosavorus</name>
    <dbReference type="NCBI Taxonomy" id="349221"/>
    <lineage>
        <taxon>Bacteria</taxon>
        <taxon>Pseudomonadati</taxon>
        <taxon>Bdellovibrionota</taxon>
        <taxon>Bdellovibrionia</taxon>
        <taxon>Bdellovibrionales</taxon>
        <taxon>Pseudobdellovibrionaceae</taxon>
        <taxon>Micavibrio</taxon>
    </lineage>
</organism>
<dbReference type="Proteomes" id="UP000595362">
    <property type="component" value="Chromosome"/>
</dbReference>
<dbReference type="PANTHER" id="PTHR11557:SF0">
    <property type="entry name" value="PORPHOBILINOGEN DEAMINASE"/>
    <property type="match status" value="1"/>
</dbReference>
<reference evidence="11 12" key="1">
    <citation type="submission" date="2020-07" db="EMBL/GenBank/DDBJ databases">
        <title>Huge and variable diversity of episymbiotic CPR bacteria and DPANN archaea in groundwater ecosystems.</title>
        <authorList>
            <person name="He C.Y."/>
            <person name="Keren R."/>
            <person name="Whittaker M."/>
            <person name="Farag I.F."/>
            <person name="Doudna J."/>
            <person name="Cate J.H.D."/>
            <person name="Banfield J.F."/>
        </authorList>
    </citation>
    <scope>NUCLEOTIDE SEQUENCE [LARGE SCALE GENOMIC DNA]</scope>
    <source>
        <strain evidence="11">NC_groundwater_70_Ag_B-0.1um_54_66</strain>
    </source>
</reference>
<comment type="similarity">
    <text evidence="3 8">Belongs to the HMBS family.</text>
</comment>
<dbReference type="SUPFAM" id="SSF54782">
    <property type="entry name" value="Porphobilinogen deaminase (hydroxymethylbilane synthase), C-terminal domain"/>
    <property type="match status" value="1"/>
</dbReference>
<evidence type="ECO:0000259" key="10">
    <source>
        <dbReference type="Pfam" id="PF03900"/>
    </source>
</evidence>
<feature type="domain" description="Porphobilinogen deaminase N-terminal" evidence="9">
    <location>
        <begin position="5"/>
        <end position="215"/>
    </location>
</feature>
<keyword evidence="6 8" id="KW-0627">Porphyrin biosynthesis</keyword>
<dbReference type="Gene3D" id="3.40.190.10">
    <property type="entry name" value="Periplasmic binding protein-like II"/>
    <property type="match status" value="2"/>
</dbReference>
<dbReference type="AlphaFoldDB" id="A0A7T5R3F1"/>
<evidence type="ECO:0000256" key="3">
    <source>
        <dbReference type="ARBA" id="ARBA00005638"/>
    </source>
</evidence>
<evidence type="ECO:0000256" key="4">
    <source>
        <dbReference type="ARBA" id="ARBA00011245"/>
    </source>
</evidence>
<dbReference type="PIRSF" id="PIRSF001438">
    <property type="entry name" value="4pyrrol_synth_OHMeBilane_synth"/>
    <property type="match status" value="1"/>
</dbReference>
<evidence type="ECO:0000256" key="8">
    <source>
        <dbReference type="HAMAP-Rule" id="MF_00260"/>
    </source>
</evidence>
<evidence type="ECO:0000256" key="5">
    <source>
        <dbReference type="ARBA" id="ARBA00022679"/>
    </source>
</evidence>
<keyword evidence="5 8" id="KW-0808">Transferase</keyword>
<evidence type="ECO:0000256" key="2">
    <source>
        <dbReference type="ARBA" id="ARBA00004735"/>
    </source>
</evidence>
<feature type="modified residue" description="S-(dipyrrolylmethanemethyl)cysteine" evidence="8">
    <location>
        <position position="245"/>
    </location>
</feature>
<dbReference type="NCBIfam" id="TIGR00212">
    <property type="entry name" value="hemC"/>
    <property type="match status" value="1"/>
</dbReference>
<name>A0A7T5R3F1_9BACT</name>
<dbReference type="HAMAP" id="MF_00260">
    <property type="entry name" value="Porphobil_deam"/>
    <property type="match status" value="1"/>
</dbReference>
<evidence type="ECO:0000256" key="7">
    <source>
        <dbReference type="ARBA" id="ARBA00048169"/>
    </source>
</evidence>
<protein>
    <recommendedName>
        <fullName evidence="8">Porphobilinogen deaminase</fullName>
        <shortName evidence="8">PBG</shortName>
        <ecNumber evidence="8">2.5.1.61</ecNumber>
    </recommendedName>
    <alternativeName>
        <fullName evidence="8">Hydroxymethylbilane synthase</fullName>
        <shortName evidence="8">HMBS</shortName>
    </alternativeName>
    <alternativeName>
        <fullName evidence="8">Pre-uroporphyrinogen synthase</fullName>
    </alternativeName>
</protein>
<comment type="subunit">
    <text evidence="4 8">Monomer.</text>
</comment>
<dbReference type="Pfam" id="PF01379">
    <property type="entry name" value="Porphobil_deam"/>
    <property type="match status" value="1"/>
</dbReference>
<comment type="pathway">
    <text evidence="2">Porphyrin-containing compound metabolism; protoporphyrin-IX biosynthesis; coproporphyrinogen-III from 5-aminolevulinate: step 2/4.</text>
</comment>
<dbReference type="InterPro" id="IPR022419">
    <property type="entry name" value="Porphobilin_deaminase_cofac_BS"/>
</dbReference>
<dbReference type="SUPFAM" id="SSF53850">
    <property type="entry name" value="Periplasmic binding protein-like II"/>
    <property type="match status" value="1"/>
</dbReference>
<dbReference type="Pfam" id="PF03900">
    <property type="entry name" value="Porphobil_deamC"/>
    <property type="match status" value="1"/>
</dbReference>
<dbReference type="UniPathway" id="UPA00251">
    <property type="reaction ID" value="UER00319"/>
</dbReference>
<gene>
    <name evidence="8 11" type="primary">hemC</name>
    <name evidence="11" type="ORF">HYS17_03105</name>
</gene>
<evidence type="ECO:0000256" key="6">
    <source>
        <dbReference type="ARBA" id="ARBA00023244"/>
    </source>
</evidence>
<comment type="function">
    <text evidence="1 8">Tetrapolymerization of the monopyrrole PBG into the hydroxymethylbilane pre-uroporphyrinogen in several discrete steps.</text>
</comment>
<dbReference type="PANTHER" id="PTHR11557">
    <property type="entry name" value="PORPHOBILINOGEN DEAMINASE"/>
    <property type="match status" value="1"/>
</dbReference>
<dbReference type="InterPro" id="IPR022418">
    <property type="entry name" value="Porphobilinogen_deaminase_C"/>
</dbReference>
<comment type="cofactor">
    <cofactor evidence="8">
        <name>dipyrromethane</name>
        <dbReference type="ChEBI" id="CHEBI:60342"/>
    </cofactor>
    <text evidence="8">Binds 1 dipyrromethane group covalently.</text>
</comment>
<comment type="catalytic activity">
    <reaction evidence="7 8">
        <text>4 porphobilinogen + H2O = hydroxymethylbilane + 4 NH4(+)</text>
        <dbReference type="Rhea" id="RHEA:13185"/>
        <dbReference type="ChEBI" id="CHEBI:15377"/>
        <dbReference type="ChEBI" id="CHEBI:28938"/>
        <dbReference type="ChEBI" id="CHEBI:57845"/>
        <dbReference type="ChEBI" id="CHEBI:58126"/>
        <dbReference type="EC" id="2.5.1.61"/>
    </reaction>
</comment>
<sequence>MTQTIRIGTRGSKLALVQTHMVADALRRAHPGLQIEIKEILTSGDWKPEHGETRLAEAAGGKGLFAKEIERALIDGAIDCGVHSLKDMPSFLPPGLEISHVLPREDPRDVFVSDKYGSLAEMPSGAVIGTSALRRQALVLNRWPGLKVIPLRGNVPTRIEKMRAGQVDALILASAGLTRLGLTAEIKEYFSVDDFLPGAAQGVIGVETRSGDMVTKRILDALDHFETRLIVLSERSALQTLDGSCRTPVGAYAVRKADQKMHLRVNVISPDGRDVYADEIEGVVQTREEAERLGQIVGLRLKARVPPGLLTD</sequence>
<dbReference type="InterPro" id="IPR022417">
    <property type="entry name" value="Porphobilin_deaminase_N"/>
</dbReference>
<dbReference type="Gene3D" id="3.30.160.40">
    <property type="entry name" value="Porphobilinogen deaminase, C-terminal domain"/>
    <property type="match status" value="1"/>
</dbReference>
<dbReference type="GO" id="GO:0006782">
    <property type="term" value="P:protoporphyrinogen IX biosynthetic process"/>
    <property type="evidence" value="ECO:0007669"/>
    <property type="project" value="UniProtKB-UniRule"/>
</dbReference>
<comment type="miscellaneous">
    <text evidence="8">The porphobilinogen subunits are added to the dipyrromethane group.</text>
</comment>
<evidence type="ECO:0000313" key="11">
    <source>
        <dbReference type="EMBL" id="QQG36777.1"/>
    </source>
</evidence>
<evidence type="ECO:0000259" key="9">
    <source>
        <dbReference type="Pfam" id="PF01379"/>
    </source>
</evidence>
<dbReference type="InterPro" id="IPR000860">
    <property type="entry name" value="HemC"/>
</dbReference>
<dbReference type="GO" id="GO:0005737">
    <property type="term" value="C:cytoplasm"/>
    <property type="evidence" value="ECO:0007669"/>
    <property type="project" value="UniProtKB-UniRule"/>
</dbReference>
<dbReference type="FunFam" id="3.40.190.10:FF:000005">
    <property type="entry name" value="Porphobilinogen deaminase"/>
    <property type="match status" value="1"/>
</dbReference>
<accession>A0A7T5R3F1</accession>
<dbReference type="PRINTS" id="PR00151">
    <property type="entry name" value="PORPHBDMNASE"/>
</dbReference>
<dbReference type="EC" id="2.5.1.61" evidence="8"/>
<dbReference type="PROSITE" id="PS00533">
    <property type="entry name" value="PORPHOBILINOGEN_DEAM"/>
    <property type="match status" value="1"/>
</dbReference>
<feature type="domain" description="Porphobilinogen deaminase C-terminal" evidence="10">
    <location>
        <begin position="230"/>
        <end position="302"/>
    </location>
</feature>
<evidence type="ECO:0000256" key="1">
    <source>
        <dbReference type="ARBA" id="ARBA00002869"/>
    </source>
</evidence>
<proteinExistence type="inferred from homology"/>
<evidence type="ECO:0000313" key="12">
    <source>
        <dbReference type="Proteomes" id="UP000595362"/>
    </source>
</evidence>
<dbReference type="InterPro" id="IPR036803">
    <property type="entry name" value="Porphobilinogen_deaminase_C_sf"/>
</dbReference>